<evidence type="ECO:0000313" key="1">
    <source>
        <dbReference type="EMBL" id="KAL3867419.1"/>
    </source>
</evidence>
<evidence type="ECO:0000313" key="2">
    <source>
        <dbReference type="Proteomes" id="UP001634394"/>
    </source>
</evidence>
<protein>
    <submittedName>
        <fullName evidence="1">Uncharacterized protein</fullName>
    </submittedName>
</protein>
<comment type="caution">
    <text evidence="1">The sequence shown here is derived from an EMBL/GenBank/DDBJ whole genome shotgun (WGS) entry which is preliminary data.</text>
</comment>
<accession>A0ABD3W0N3</accession>
<organism evidence="1 2">
    <name type="scientific">Sinanodonta woodiana</name>
    <name type="common">Chinese pond mussel</name>
    <name type="synonym">Anodonta woodiana</name>
    <dbReference type="NCBI Taxonomy" id="1069815"/>
    <lineage>
        <taxon>Eukaryota</taxon>
        <taxon>Metazoa</taxon>
        <taxon>Spiralia</taxon>
        <taxon>Lophotrochozoa</taxon>
        <taxon>Mollusca</taxon>
        <taxon>Bivalvia</taxon>
        <taxon>Autobranchia</taxon>
        <taxon>Heteroconchia</taxon>
        <taxon>Palaeoheterodonta</taxon>
        <taxon>Unionida</taxon>
        <taxon>Unionoidea</taxon>
        <taxon>Unionidae</taxon>
        <taxon>Unioninae</taxon>
        <taxon>Sinanodonta</taxon>
    </lineage>
</organism>
<name>A0ABD3W0N3_SINWO</name>
<gene>
    <name evidence="1" type="ORF">ACJMK2_044621</name>
</gene>
<proteinExistence type="predicted"/>
<reference evidence="1 2" key="1">
    <citation type="submission" date="2024-11" db="EMBL/GenBank/DDBJ databases">
        <title>Chromosome-level genome assembly of the freshwater bivalve Anodonta woodiana.</title>
        <authorList>
            <person name="Chen X."/>
        </authorList>
    </citation>
    <scope>NUCLEOTIDE SEQUENCE [LARGE SCALE GENOMIC DNA]</scope>
    <source>
        <strain evidence="1">MN2024</strain>
        <tissue evidence="1">Gills</tissue>
    </source>
</reference>
<dbReference type="AlphaFoldDB" id="A0ABD3W0N3"/>
<keyword evidence="2" id="KW-1185">Reference proteome</keyword>
<dbReference type="EMBL" id="JBJQND010000009">
    <property type="protein sequence ID" value="KAL3867419.1"/>
    <property type="molecule type" value="Genomic_DNA"/>
</dbReference>
<sequence length="123" mass="13490">MRSKARKTNTCISSCYLFLQHLTYLPVYGKRSLVLIGRWPFNANKFTDDDSLPSKVTDELPSISDKPNACHQALPISSQLTGCIFMSEGSGDAEASFQEDKKANKQSFSILIVIAGGALDTEI</sequence>
<dbReference type="Proteomes" id="UP001634394">
    <property type="component" value="Unassembled WGS sequence"/>
</dbReference>